<comment type="caution">
    <text evidence="4">The sequence shown here is derived from an EMBL/GenBank/DDBJ whole genome shotgun (WGS) entry which is preliminary data.</text>
</comment>
<dbReference type="InterPro" id="IPR003018">
    <property type="entry name" value="GAF"/>
</dbReference>
<dbReference type="InterPro" id="IPR029016">
    <property type="entry name" value="GAF-like_dom_sf"/>
</dbReference>
<dbReference type="RefSeq" id="WP_255923064.1">
    <property type="nucleotide sequence ID" value="NZ_JANFNG010000029.1"/>
</dbReference>
<dbReference type="EMBL" id="JANFNG010000029">
    <property type="protein sequence ID" value="MCQ4084021.1"/>
    <property type="molecule type" value="Genomic_DNA"/>
</dbReference>
<accession>A0ABT1Q272</accession>
<dbReference type="InterPro" id="IPR036457">
    <property type="entry name" value="PPM-type-like_dom_sf"/>
</dbReference>
<dbReference type="Gene3D" id="3.30.450.40">
    <property type="match status" value="1"/>
</dbReference>
<evidence type="ECO:0000256" key="2">
    <source>
        <dbReference type="SAM" id="MobiDB-lite"/>
    </source>
</evidence>
<dbReference type="Proteomes" id="UP001057702">
    <property type="component" value="Unassembled WGS sequence"/>
</dbReference>
<dbReference type="Gene3D" id="3.60.40.10">
    <property type="entry name" value="PPM-type phosphatase domain"/>
    <property type="match status" value="1"/>
</dbReference>
<name>A0ABT1Q272_9ACTN</name>
<keyword evidence="5" id="KW-1185">Reference proteome</keyword>
<dbReference type="Pfam" id="PF07228">
    <property type="entry name" value="SpoIIE"/>
    <property type="match status" value="1"/>
</dbReference>
<protein>
    <submittedName>
        <fullName evidence="4">SpoIIE family protein phosphatase</fullName>
    </submittedName>
</protein>
<proteinExistence type="predicted"/>
<keyword evidence="1" id="KW-0378">Hydrolase</keyword>
<feature type="region of interest" description="Disordered" evidence="2">
    <location>
        <begin position="427"/>
        <end position="459"/>
    </location>
</feature>
<feature type="compositionally biased region" description="Basic and acidic residues" evidence="2">
    <location>
        <begin position="440"/>
        <end position="459"/>
    </location>
</feature>
<dbReference type="SMART" id="SM00331">
    <property type="entry name" value="PP2C_SIG"/>
    <property type="match status" value="1"/>
</dbReference>
<reference evidence="4" key="1">
    <citation type="submission" date="2022-06" db="EMBL/GenBank/DDBJ databases">
        <title>Draft genome sequence of Streptomyces sp. RB6PN25 isolated from peat swamp forest in Thailand.</title>
        <authorList>
            <person name="Duangmal K."/>
            <person name="Klaysubun C."/>
        </authorList>
    </citation>
    <scope>NUCLEOTIDE SEQUENCE</scope>
    <source>
        <strain evidence="4">RB6PN25</strain>
    </source>
</reference>
<evidence type="ECO:0000313" key="4">
    <source>
        <dbReference type="EMBL" id="MCQ4084021.1"/>
    </source>
</evidence>
<dbReference type="Pfam" id="PF13492">
    <property type="entry name" value="GAF_3"/>
    <property type="match status" value="1"/>
</dbReference>
<dbReference type="PANTHER" id="PTHR43156">
    <property type="entry name" value="STAGE II SPORULATION PROTEIN E-RELATED"/>
    <property type="match status" value="1"/>
</dbReference>
<evidence type="ECO:0000256" key="1">
    <source>
        <dbReference type="ARBA" id="ARBA00022801"/>
    </source>
</evidence>
<dbReference type="InterPro" id="IPR001932">
    <property type="entry name" value="PPM-type_phosphatase-like_dom"/>
</dbReference>
<evidence type="ECO:0000313" key="5">
    <source>
        <dbReference type="Proteomes" id="UP001057702"/>
    </source>
</evidence>
<dbReference type="PANTHER" id="PTHR43156:SF2">
    <property type="entry name" value="STAGE II SPORULATION PROTEIN E"/>
    <property type="match status" value="1"/>
</dbReference>
<feature type="domain" description="PPM-type phosphatase" evidence="3">
    <location>
        <begin position="194"/>
        <end position="423"/>
    </location>
</feature>
<organism evidence="4 5">
    <name type="scientific">Streptomyces humicola</name>
    <dbReference type="NCBI Taxonomy" id="2953240"/>
    <lineage>
        <taxon>Bacteria</taxon>
        <taxon>Bacillati</taxon>
        <taxon>Actinomycetota</taxon>
        <taxon>Actinomycetes</taxon>
        <taxon>Kitasatosporales</taxon>
        <taxon>Streptomycetaceae</taxon>
        <taxon>Streptomyces</taxon>
    </lineage>
</organism>
<gene>
    <name evidence="4" type="ORF">NGB36_26415</name>
</gene>
<dbReference type="SUPFAM" id="SSF55781">
    <property type="entry name" value="GAF domain-like"/>
    <property type="match status" value="1"/>
</dbReference>
<sequence>MAPLPSRSHRGDNPDWVDRSGASFLAEASELLAGQLDENLVAALAGQLLVPTLGDWCAVWLSTEAGALRLASVWHADERRIGVLTAVLERDAPPAGLGTAGIPWPWPESADSTGTGGSAIAFPLVTGERCHGVLLLGHAGSQQMTEGAVRLAQDVARRVAQAVVTARKYTRQTTITQALQRRQLPRFVAAVPGVDTAIVYEPHGPGLTVGGDFYDLFRVADHRWCFLLGDVCGSDPEAMAMTGLARHLVRLLAREGHGVESVLGLLNFAIAEENAEAVAAYGDAARPRFLSLVYGELETDDATGCVECTLASAGHPLPLRLSGDGSAAPVADPQMLLGIDKDTEFHSNTTRLAPGEILLCVTDGVTERRSGSRQLDDDDGLCQLLRECSGLGAKAVAERVRCAVHDFDPEPLDDDLAVLVIEATPIFGQVPGPRGGTAPEGKEQEGQQEDKEERKDEAP</sequence>
<evidence type="ECO:0000259" key="3">
    <source>
        <dbReference type="SMART" id="SM00331"/>
    </source>
</evidence>
<dbReference type="InterPro" id="IPR052016">
    <property type="entry name" value="Bact_Sigma-Reg"/>
</dbReference>